<proteinExistence type="predicted"/>
<organism evidence="1">
    <name type="scientific">uncultured Sulfurovum sp</name>
    <dbReference type="NCBI Taxonomy" id="269237"/>
    <lineage>
        <taxon>Bacteria</taxon>
        <taxon>Pseudomonadati</taxon>
        <taxon>Campylobacterota</taxon>
        <taxon>Epsilonproteobacteria</taxon>
        <taxon>Campylobacterales</taxon>
        <taxon>Sulfurovaceae</taxon>
        <taxon>Sulfurovum</taxon>
        <taxon>environmental samples</taxon>
    </lineage>
</organism>
<name>A0A6S6SSZ4_9BACT</name>
<protein>
    <recommendedName>
        <fullName evidence="2">Cytochrome C</fullName>
    </recommendedName>
</protein>
<dbReference type="AlphaFoldDB" id="A0A6S6SSZ4"/>
<dbReference type="Gene3D" id="1.20.120.10">
    <property type="entry name" value="Cytochrome c/b562"/>
    <property type="match status" value="1"/>
</dbReference>
<evidence type="ECO:0008006" key="2">
    <source>
        <dbReference type="Google" id="ProtNLM"/>
    </source>
</evidence>
<accession>A0A6S6SSZ4</accession>
<evidence type="ECO:0000313" key="1">
    <source>
        <dbReference type="EMBL" id="CAA6807765.1"/>
    </source>
</evidence>
<reference evidence="1" key="1">
    <citation type="submission" date="2020-01" db="EMBL/GenBank/DDBJ databases">
        <authorList>
            <person name="Meier V. D."/>
            <person name="Meier V D."/>
        </authorList>
    </citation>
    <scope>NUCLEOTIDE SEQUENCE</scope>
    <source>
        <strain evidence="1">HLG_WM_MAG_04</strain>
    </source>
</reference>
<gene>
    <name evidence="1" type="ORF">HELGO_WM3790</name>
</gene>
<dbReference type="EMBL" id="CACVAX010000018">
    <property type="protein sequence ID" value="CAA6807765.1"/>
    <property type="molecule type" value="Genomic_DNA"/>
</dbReference>
<sequence length="133" mass="15123">MITGCTQNINTPQTPPAIHAQKSIQLQTIMRKFDSLVFQHLQSELDRDLKRINYTQEMILIVDDLVLNSQALQVLPKQSTNKQASKGFLTLAKSLEIKSNELKKIVLNYQTEAIAPKLNEINNICTQCHDSFQ</sequence>